<feature type="domain" description="Glycoside hydrolase family 31 N-terminal" evidence="10">
    <location>
        <begin position="266"/>
        <end position="332"/>
    </location>
</feature>
<feature type="region of interest" description="Disordered" evidence="8">
    <location>
        <begin position="160"/>
        <end position="262"/>
    </location>
</feature>
<dbReference type="Pfam" id="PF13802">
    <property type="entry name" value="Gal_mutarotas_2"/>
    <property type="match status" value="1"/>
</dbReference>
<evidence type="ECO:0000256" key="8">
    <source>
        <dbReference type="SAM" id="MobiDB-lite"/>
    </source>
</evidence>
<evidence type="ECO:0000256" key="4">
    <source>
        <dbReference type="ARBA" id="ARBA00023180"/>
    </source>
</evidence>
<sequence length="903" mass="99112">MTYKISTSLPVLGTDIEYCSIRSSFSLPLTLSYSLPAWWLRVCGAASDALFLSLRTLSHTHCRRGGTAPCVWCCISGFVWWTGSGCGFVVAVGCCDLWWLWVCGGCRSPAWDLVVGRGLLLAVICGGCRFVVAGGGGLPAWDVVVGYGLLLTLRNKRSTENPNNRIRATKDGRSHRTSYHAKPTPQIHTAPSPKQHHLHPNPKQPPPTSSPTPPQTSFSASTTPPHSASPLPANLQSLSSLTPPPPFSSSKTSTSSSPSSLPKLTSSLYGIGEHTKRSFKLVPNDTQTLTLWNADIGSVNLDVNLYGSHPFYLDVRSSSTSIQSHGVLLLSSNGMDVIYSGDNITYKVIGGVVDLYFFAGPLPDLVIEQYTELIGRPTPMPYWSFGFHQCRYGYKNVADVEGVVAGYAKARISVNETYGTYIRGMQADVFIKRDGVPYLGKVWPGQVYFPDFLNPASEVFWGGEIRIFQDMLPFDGLWLDMNEISNFITSPPTPSSTLDDPPYKINNAGVLRPINNNTVPATSLHWGNITEYNAHNLYGLLESKATNAALINVTGKRPFILTRSTFVTSGKYTAHWTGDNAATWNDLAYTIPAILNFGLFGFQFGICGFSGNTSEELCGPRGLLSLRKRSLRVRILFVKNSTFWDSVAAISRKVLGLRYRLLPYFYTLMYEAHIKGTPIARPLFFSFPQDIKTYEINTQFLIGKGVLVSPVLTSGAVSVDAYFPAGNWFDLFNYSNSLIVNSGKYVKLDAPFDHINVHVREGNILAMQGEALTTQAARKTAFQLLVVVSKSGNSSGEVFLDDGEEVEMGGKGGKWSLVRFYGGRIGNKVSVSSQVVNGGFALSQKWIIGKVTFIGLEKKGKRLKGFEVETTNGTNFNGNFSYKGKQLRELPYCRGLKIVTSYR</sequence>
<dbReference type="Pfam" id="PF01055">
    <property type="entry name" value="Glyco_hydro_31_2nd"/>
    <property type="match status" value="2"/>
</dbReference>
<dbReference type="AlphaFoldDB" id="A0A2N9IL59"/>
<keyword evidence="4" id="KW-0325">Glycoprotein</keyword>
<dbReference type="SUPFAM" id="SSF51011">
    <property type="entry name" value="Glycosyl hydrolase domain"/>
    <property type="match status" value="1"/>
</dbReference>
<dbReference type="CDD" id="cd14752">
    <property type="entry name" value="GH31_N"/>
    <property type="match status" value="1"/>
</dbReference>
<feature type="domain" description="Glycoside hydrolase family 31 TIM barrel" evidence="9">
    <location>
        <begin position="378"/>
        <end position="413"/>
    </location>
</feature>
<protein>
    <recommendedName>
        <fullName evidence="6">Maltase</fullName>
    </recommendedName>
</protein>
<dbReference type="InterPro" id="IPR011013">
    <property type="entry name" value="Gal_mutarotase_sf_dom"/>
</dbReference>
<dbReference type="Gene3D" id="2.60.40.1760">
    <property type="entry name" value="glycosyl hydrolase (family 31)"/>
    <property type="match status" value="1"/>
</dbReference>
<evidence type="ECO:0000256" key="5">
    <source>
        <dbReference type="ARBA" id="ARBA00023295"/>
    </source>
</evidence>
<dbReference type="InterPro" id="IPR013780">
    <property type="entry name" value="Glyco_hydro_b"/>
</dbReference>
<keyword evidence="2" id="KW-0732">Signal</keyword>
<gene>
    <name evidence="12" type="ORF">FSB_LOCUS52583</name>
</gene>
<dbReference type="InterPro" id="IPR000322">
    <property type="entry name" value="Glyco_hydro_31_TIM"/>
</dbReference>
<dbReference type="PROSITE" id="PS00129">
    <property type="entry name" value="GLYCOSYL_HYDROL_F31_1"/>
    <property type="match status" value="1"/>
</dbReference>
<comment type="similarity">
    <text evidence="1 7">Belongs to the glycosyl hydrolase 31 family.</text>
</comment>
<reference evidence="12" key="1">
    <citation type="submission" date="2018-02" db="EMBL/GenBank/DDBJ databases">
        <authorList>
            <person name="Cohen D.B."/>
            <person name="Kent A.D."/>
        </authorList>
    </citation>
    <scope>NUCLEOTIDE SEQUENCE</scope>
</reference>
<dbReference type="PANTHER" id="PTHR22762:SF133">
    <property type="entry name" value="P-TYPE DOMAIN-CONTAINING PROTEIN"/>
    <property type="match status" value="1"/>
</dbReference>
<organism evidence="12">
    <name type="scientific">Fagus sylvatica</name>
    <name type="common">Beechnut</name>
    <dbReference type="NCBI Taxonomy" id="28930"/>
    <lineage>
        <taxon>Eukaryota</taxon>
        <taxon>Viridiplantae</taxon>
        <taxon>Streptophyta</taxon>
        <taxon>Embryophyta</taxon>
        <taxon>Tracheophyta</taxon>
        <taxon>Spermatophyta</taxon>
        <taxon>Magnoliopsida</taxon>
        <taxon>eudicotyledons</taxon>
        <taxon>Gunneridae</taxon>
        <taxon>Pentapetalae</taxon>
        <taxon>rosids</taxon>
        <taxon>fabids</taxon>
        <taxon>Fagales</taxon>
        <taxon>Fagaceae</taxon>
        <taxon>Fagus</taxon>
    </lineage>
</organism>
<dbReference type="PANTHER" id="PTHR22762">
    <property type="entry name" value="ALPHA-GLUCOSIDASE"/>
    <property type="match status" value="1"/>
</dbReference>
<dbReference type="SUPFAM" id="SSF51445">
    <property type="entry name" value="(Trans)glycosidases"/>
    <property type="match status" value="1"/>
</dbReference>
<evidence type="ECO:0000256" key="2">
    <source>
        <dbReference type="ARBA" id="ARBA00022729"/>
    </source>
</evidence>
<feature type="domain" description="Glycosyl hydrolase family 31 C-terminal" evidence="11">
    <location>
        <begin position="676"/>
        <end position="765"/>
    </location>
</feature>
<feature type="domain" description="Glycoside hydrolase family 31 TIM barrel" evidence="9">
    <location>
        <begin position="415"/>
        <end position="668"/>
    </location>
</feature>
<evidence type="ECO:0000256" key="1">
    <source>
        <dbReference type="ARBA" id="ARBA00007806"/>
    </source>
</evidence>
<dbReference type="Gene3D" id="3.20.20.80">
    <property type="entry name" value="Glycosidases"/>
    <property type="match status" value="2"/>
</dbReference>
<dbReference type="GO" id="GO:0004553">
    <property type="term" value="F:hydrolase activity, hydrolyzing O-glycosyl compounds"/>
    <property type="evidence" value="ECO:0007669"/>
    <property type="project" value="InterPro"/>
</dbReference>
<accession>A0A2N9IL59</accession>
<evidence type="ECO:0000259" key="10">
    <source>
        <dbReference type="Pfam" id="PF13802"/>
    </source>
</evidence>
<feature type="compositionally biased region" description="Low complexity" evidence="8">
    <location>
        <begin position="215"/>
        <end position="241"/>
    </location>
</feature>
<dbReference type="FunFam" id="2.60.40.1180:FF:000044">
    <property type="entry name" value="Alpha-glucosidase 1"/>
    <property type="match status" value="1"/>
</dbReference>
<dbReference type="InterPro" id="IPR017853">
    <property type="entry name" value="GH"/>
</dbReference>
<keyword evidence="5 7" id="KW-0326">Glycosidase</keyword>
<evidence type="ECO:0000259" key="11">
    <source>
        <dbReference type="Pfam" id="PF21365"/>
    </source>
</evidence>
<feature type="compositionally biased region" description="Pro residues" evidence="8">
    <location>
        <begin position="202"/>
        <end position="214"/>
    </location>
</feature>
<evidence type="ECO:0000256" key="6">
    <source>
        <dbReference type="ARBA" id="ARBA00041343"/>
    </source>
</evidence>
<dbReference type="GO" id="GO:0030246">
    <property type="term" value="F:carbohydrate binding"/>
    <property type="evidence" value="ECO:0007669"/>
    <property type="project" value="InterPro"/>
</dbReference>
<dbReference type="SUPFAM" id="SSF74650">
    <property type="entry name" value="Galactose mutarotase-like"/>
    <property type="match status" value="1"/>
</dbReference>
<name>A0A2N9IL59_FAGSY</name>
<evidence type="ECO:0000256" key="7">
    <source>
        <dbReference type="RuleBase" id="RU361185"/>
    </source>
</evidence>
<proteinExistence type="inferred from homology"/>
<dbReference type="Gene3D" id="2.60.40.1180">
    <property type="entry name" value="Golgi alpha-mannosidase II"/>
    <property type="match status" value="2"/>
</dbReference>
<dbReference type="InterPro" id="IPR048395">
    <property type="entry name" value="Glyco_hydro_31_C"/>
</dbReference>
<dbReference type="InterPro" id="IPR025887">
    <property type="entry name" value="Glyco_hydro_31_N_dom"/>
</dbReference>
<keyword evidence="3 7" id="KW-0378">Hydrolase</keyword>
<dbReference type="InterPro" id="IPR030458">
    <property type="entry name" value="Glyco_hydro_31_AS"/>
</dbReference>
<evidence type="ECO:0000256" key="3">
    <source>
        <dbReference type="ARBA" id="ARBA00022801"/>
    </source>
</evidence>
<evidence type="ECO:0000313" key="12">
    <source>
        <dbReference type="EMBL" id="SPD24701.1"/>
    </source>
</evidence>
<dbReference type="GO" id="GO:0005975">
    <property type="term" value="P:carbohydrate metabolic process"/>
    <property type="evidence" value="ECO:0007669"/>
    <property type="project" value="InterPro"/>
</dbReference>
<evidence type="ECO:0000259" key="9">
    <source>
        <dbReference type="Pfam" id="PF01055"/>
    </source>
</evidence>
<feature type="compositionally biased region" description="Low complexity" evidence="8">
    <location>
        <begin position="248"/>
        <end position="262"/>
    </location>
</feature>
<dbReference type="EMBL" id="OIVN01005981">
    <property type="protein sequence ID" value="SPD24701.1"/>
    <property type="molecule type" value="Genomic_DNA"/>
</dbReference>
<dbReference type="Pfam" id="PF21365">
    <property type="entry name" value="Glyco_hydro_31_3rd"/>
    <property type="match status" value="1"/>
</dbReference>